<organism evidence="5 6">
    <name type="scientific">Aquatica leii</name>
    <dbReference type="NCBI Taxonomy" id="1421715"/>
    <lineage>
        <taxon>Eukaryota</taxon>
        <taxon>Metazoa</taxon>
        <taxon>Ecdysozoa</taxon>
        <taxon>Arthropoda</taxon>
        <taxon>Hexapoda</taxon>
        <taxon>Insecta</taxon>
        <taxon>Pterygota</taxon>
        <taxon>Neoptera</taxon>
        <taxon>Endopterygota</taxon>
        <taxon>Coleoptera</taxon>
        <taxon>Polyphaga</taxon>
        <taxon>Elateriformia</taxon>
        <taxon>Elateroidea</taxon>
        <taxon>Lampyridae</taxon>
        <taxon>Luciolinae</taxon>
        <taxon>Aquatica</taxon>
    </lineage>
</organism>
<evidence type="ECO:0000256" key="1">
    <source>
        <dbReference type="ARBA" id="ARBA00008225"/>
    </source>
</evidence>
<dbReference type="Gene3D" id="3.60.110.10">
    <property type="entry name" value="Carbon-nitrogen hydrolase"/>
    <property type="match status" value="1"/>
</dbReference>
<feature type="domain" description="CN hydrolase" evidence="4">
    <location>
        <begin position="9"/>
        <end position="279"/>
    </location>
</feature>
<dbReference type="Pfam" id="PF00795">
    <property type="entry name" value="CN_hydrolase"/>
    <property type="match status" value="1"/>
</dbReference>
<dbReference type="Pfam" id="PF19018">
    <property type="entry name" value="Vanin_C"/>
    <property type="match status" value="1"/>
</dbReference>
<dbReference type="InterPro" id="IPR043957">
    <property type="entry name" value="Vanin_C"/>
</dbReference>
<evidence type="ECO:0000313" key="6">
    <source>
        <dbReference type="Proteomes" id="UP001353858"/>
    </source>
</evidence>
<dbReference type="PROSITE" id="PS50263">
    <property type="entry name" value="CN_HYDROLASE"/>
    <property type="match status" value="1"/>
</dbReference>
<dbReference type="SUPFAM" id="SSF56317">
    <property type="entry name" value="Carbon-nitrogen hydrolase"/>
    <property type="match status" value="1"/>
</dbReference>
<keyword evidence="6" id="KW-1185">Reference proteome</keyword>
<accession>A0AAN7SNC9</accession>
<dbReference type="GO" id="GO:0016787">
    <property type="term" value="F:hydrolase activity"/>
    <property type="evidence" value="ECO:0007669"/>
    <property type="project" value="UniProtKB-KW"/>
</dbReference>
<dbReference type="Proteomes" id="UP001353858">
    <property type="component" value="Unassembled WGS sequence"/>
</dbReference>
<keyword evidence="3" id="KW-0812">Transmembrane</keyword>
<dbReference type="AlphaFoldDB" id="A0AAN7SNC9"/>
<dbReference type="InterPro" id="IPR003010">
    <property type="entry name" value="C-N_Hydrolase"/>
</dbReference>
<proteinExistence type="inferred from homology"/>
<feature type="transmembrane region" description="Helical" evidence="3">
    <location>
        <begin position="489"/>
        <end position="507"/>
    </location>
</feature>
<name>A0AAN7SNC9_9COLE</name>
<comment type="caution">
    <text evidence="5">The sequence shown here is derived from an EMBL/GenBank/DDBJ whole genome shotgun (WGS) entry which is preliminary data.</text>
</comment>
<evidence type="ECO:0000256" key="3">
    <source>
        <dbReference type="SAM" id="Phobius"/>
    </source>
</evidence>
<dbReference type="PANTHER" id="PTHR10609">
    <property type="entry name" value="BIOTINIDASE-RELATED"/>
    <property type="match status" value="1"/>
</dbReference>
<comment type="similarity">
    <text evidence="1">Belongs to the carbon-nitrogen hydrolase superfamily. BTD/VNN family.</text>
</comment>
<reference evidence="6" key="1">
    <citation type="submission" date="2023-01" db="EMBL/GenBank/DDBJ databases">
        <title>Key to firefly adult light organ development and bioluminescence: homeobox transcription factors regulate luciferase expression and transportation to peroxisome.</title>
        <authorList>
            <person name="Fu X."/>
        </authorList>
    </citation>
    <scope>NUCLEOTIDE SEQUENCE [LARGE SCALE GENOMIC DNA]</scope>
</reference>
<evidence type="ECO:0000256" key="2">
    <source>
        <dbReference type="ARBA" id="ARBA00022801"/>
    </source>
</evidence>
<keyword evidence="2" id="KW-0378">Hydrolase</keyword>
<dbReference type="EMBL" id="JARPUR010000004">
    <property type="protein sequence ID" value="KAK4878068.1"/>
    <property type="molecule type" value="Genomic_DNA"/>
</dbReference>
<evidence type="ECO:0000313" key="5">
    <source>
        <dbReference type="EMBL" id="KAK4878068.1"/>
    </source>
</evidence>
<keyword evidence="3" id="KW-0472">Membrane</keyword>
<protein>
    <recommendedName>
        <fullName evidence="4">CN hydrolase domain-containing protein</fullName>
    </recommendedName>
</protein>
<dbReference type="PANTHER" id="PTHR10609:SF14">
    <property type="entry name" value="BIOTINIDASE"/>
    <property type="match status" value="1"/>
</dbReference>
<gene>
    <name evidence="5" type="ORF">RN001_010574</name>
</gene>
<dbReference type="InterPro" id="IPR040154">
    <property type="entry name" value="Biotinidase/VNN"/>
</dbReference>
<keyword evidence="3" id="KW-1133">Transmembrane helix</keyword>
<evidence type="ECO:0000259" key="4">
    <source>
        <dbReference type="PROSITE" id="PS50263"/>
    </source>
</evidence>
<dbReference type="InterPro" id="IPR036526">
    <property type="entry name" value="C-N_Hydrolase_sf"/>
</dbReference>
<sequence>MAKAVLTEYIAAVIEYYPDPNKELEPAERVRKNVDGYLKILDDIGKKHKLDIVVFPEATLTITAFVETKIDLSPYTFEISDSSDSLCTTQETTSLTRLACAAQKLKTYMVINLYERARCKPTSECSKIGWEFYNTNIVFDRNGSVISKYRKFNLFGEYLMNRTKTADISIFETDFGEKFGTFTCFDILFKQPALDLIRKHQITNIVYPTMWFSQLPFYTSLQTQLQWAYAVNATFLAAGANDPKIGNGGTGIYQGTKGPLVYDIFGTTQSKAFVAKISQKSPVQARESIEDIDKKAKEMDQFYFQANDAKPLTSKPIKFGEQEIKETVCSGSLCCNFLVSLQWNAATTKNYYVYHMVAFDGVLSFAGAYNGGMELCGVIACMTENLGSCSKRFPNYDEVSWPATIKHIQIKAEFDIDENKFQFPNSLLSNIKPLPVEDFDWANTTSNTKIEWTYTLKTPQNRLMTFGIFGRDFSRDSAISHNEESTNTLTTALLAILFASIIYLLCIQ</sequence>